<dbReference type="Proteomes" id="UP000032214">
    <property type="component" value="Unassembled WGS sequence"/>
</dbReference>
<dbReference type="EMBL" id="ARQD01000003">
    <property type="protein sequence ID" value="KIX85109.1"/>
    <property type="molecule type" value="Genomic_DNA"/>
</dbReference>
<reference evidence="1 2" key="1">
    <citation type="journal article" date="2013" name="Proc. Natl. Acad. Sci. U.S.A.">
        <title>Candidate phylum TM6 genome recovered from a hospital sink biofilm provides genomic insights into this uncultivated phylum.</title>
        <authorList>
            <person name="McLean J.S."/>
            <person name="Lombardo M.J."/>
            <person name="Badger J.H."/>
            <person name="Edlund A."/>
            <person name="Novotny M."/>
            <person name="Yee-Greenbaum J."/>
            <person name="Vyahhi N."/>
            <person name="Hall A.P."/>
            <person name="Yang Y."/>
            <person name="Dupont C.L."/>
            <person name="Ziegler M.G."/>
            <person name="Chitsaz H."/>
            <person name="Allen A.E."/>
            <person name="Yooseph S."/>
            <person name="Tesler G."/>
            <person name="Pevzner P.A."/>
            <person name="Friedman R.M."/>
            <person name="Nealson K.H."/>
            <person name="Venter J.C."/>
            <person name="Lasken R.S."/>
        </authorList>
    </citation>
    <scope>NUCLEOTIDE SEQUENCE [LARGE SCALE GENOMIC DNA]</scope>
    <source>
        <strain evidence="1 2">TM6SC1</strain>
    </source>
</reference>
<accession>A0A0D2GNZ7</accession>
<evidence type="ECO:0000313" key="1">
    <source>
        <dbReference type="EMBL" id="KIX85109.1"/>
    </source>
</evidence>
<gene>
    <name evidence="1" type="ORF">J120_04265</name>
</gene>
<keyword evidence="2" id="KW-1185">Reference proteome</keyword>
<name>A0A0D2GNZ7_9BACT</name>
<protein>
    <submittedName>
        <fullName evidence="1">Uncharacterized protein</fullName>
    </submittedName>
</protein>
<dbReference type="AlphaFoldDB" id="A0A0D2GNZ7"/>
<proteinExistence type="predicted"/>
<sequence>MIFVFLLLVATFYSSTYGMQQNVVMHPVKSATSLSSGQYYNPTNQFKTDHMYAVRNTFSVREPQYPLCHLVGTTQERLIFSQVQSCKTTLVNLVYNYKTNQIIKAHAVFDVLTMTVSDPQIQKGLDQFALLATKLLFNKDGSPVKFFTSTQVEIQLSKAIVDILPLLSTGTIEYVQVLSQLKGINSILDSVIDEKLSQHNGILHRIMQNPLADFAVDSIKFILEIPTEALQWMKGATHDQILYKLNKYKNRIYNNYITKNYLQVVLHCKKGCYEQAFKYGKEHALFVHMPWLEHALRQKITDKFPVDHNRNSTMEAVEKHAILGAQPITTDANCPALVNDVSSQDVTSQPVLTQYQQDQLITYKNNYEEKLVTDDKDPTTSSEVESRLCAIDQTLANPDENYLYNYQTSHIDQDRLAQLGIDEHEVSSSQGVPITHHLHQEALVALDNATKMENITNSDKDYISISPLYRAAAQAVAASFKLTKASNFDASIKVMDFAQALIAMANELYLYCGTKKTFGLTHSISRGVSSLNAAKVEQATTNLLVNPAVLLAIPTEVITTTDPTVKAYVDDFAGAVETAQKDFPETFASQRSRNHNQVIEKFTGSFRLIARNKADWMPAYLGVIAQGVAMGIRNAVLSVYDIAHGTYEIVTHVPEILSLVEYTVNNPVKAISGTYDFIKAVIFDSSTESKIEFGIAYGTEQLVKSTLVYARGAAMLRLGAKAVRNFVNTLKSVRRSKQLIYTTAGPAIRITVNASENISHNFNQLKHDLDRVVKTAVKLPAHVVGNFIQNIIDHPVTQKLVKEYGYALMEEAANILRVEKNFFNKLGNVEKIQKIIARLQKINMHDRWHTFKHDWAHGGKVSFGSIQEAQAAIACEEQKILKGFLTRAKEQGADFIENLSNEIKIGWDIKTPMSYISSNGKTQIDFQGPKGFWSSLSRAIKTSNDFIIINITDLTQEHLSEFFTGLKSTYKLEDIRKMVIIHAEKPKLSMSNEHLIKWYNSL</sequence>
<evidence type="ECO:0000313" key="2">
    <source>
        <dbReference type="Proteomes" id="UP000032214"/>
    </source>
</evidence>
<comment type="caution">
    <text evidence="1">The sequence shown here is derived from an EMBL/GenBank/DDBJ whole genome shotgun (WGS) entry which is preliminary data.</text>
</comment>
<dbReference type="STRING" id="1306947.J120_04265"/>
<organism evidence="1 2">
    <name type="scientific">candidate division TM6 bacterium JCVI TM6SC1</name>
    <dbReference type="NCBI Taxonomy" id="1306947"/>
    <lineage>
        <taxon>Bacteria</taxon>
        <taxon>Candidatus Babelota</taxon>
        <taxon>Vermiphilus</taxon>
    </lineage>
</organism>